<protein>
    <submittedName>
        <fullName evidence="1">Uncharacterized protein</fullName>
    </submittedName>
</protein>
<sequence length="68" mass="7789">MTEASKSVHISTSRKCVLPRVSALTFSCKKREPGNLQFELVENIVSWDAVNLSQLHRIHANNLSRKRR</sequence>
<comment type="caution">
    <text evidence="1">The sequence shown here is derived from an EMBL/GenBank/DDBJ whole genome shotgun (WGS) entry which is preliminary data.</text>
</comment>
<evidence type="ECO:0000313" key="2">
    <source>
        <dbReference type="Proteomes" id="UP000248291"/>
    </source>
</evidence>
<reference evidence="1 2" key="1">
    <citation type="submission" date="2018-04" db="EMBL/GenBank/DDBJ databases">
        <title>Draft genome sequence of Pseudomonas syringae pv. actinidiae biovar 3 strains isolated from kiwifruit in Kagawa prefecture.</title>
        <authorList>
            <person name="Tabuchi M."/>
            <person name="Saito M."/>
            <person name="Fujiwara S."/>
            <person name="Sasa N."/>
            <person name="Akimitsu K."/>
            <person name="Gomi K."/>
            <person name="Konishi-Sugita S."/>
            <person name="Hamano K."/>
            <person name="Kataoka I."/>
        </authorList>
    </citation>
    <scope>NUCLEOTIDE SEQUENCE [LARGE SCALE GENOMIC DNA]</scope>
    <source>
        <strain evidence="1 2">MAFF212211</strain>
    </source>
</reference>
<organism evidence="1 2">
    <name type="scientific">Pseudomonas syringae pv. actinidiae</name>
    <dbReference type="NCBI Taxonomy" id="103796"/>
    <lineage>
        <taxon>Bacteria</taxon>
        <taxon>Pseudomonadati</taxon>
        <taxon>Pseudomonadota</taxon>
        <taxon>Gammaproteobacteria</taxon>
        <taxon>Pseudomonadales</taxon>
        <taxon>Pseudomonadaceae</taxon>
        <taxon>Pseudomonas</taxon>
        <taxon>Pseudomonas syringae</taxon>
    </lineage>
</organism>
<accession>A0AAN4QFY0</accession>
<dbReference type="AlphaFoldDB" id="A0AAN4QFY0"/>
<evidence type="ECO:0000313" key="1">
    <source>
        <dbReference type="EMBL" id="GBH21680.1"/>
    </source>
</evidence>
<gene>
    <name evidence="1" type="ORF">KPSA3_07732</name>
</gene>
<name>A0AAN4QFY0_PSESF</name>
<dbReference type="EMBL" id="BGKA01000333">
    <property type="protein sequence ID" value="GBH21680.1"/>
    <property type="molecule type" value="Genomic_DNA"/>
</dbReference>
<dbReference type="Proteomes" id="UP000248291">
    <property type="component" value="Unassembled WGS sequence"/>
</dbReference>
<proteinExistence type="predicted"/>